<name>A0A392THN7_9FABA</name>
<dbReference type="EMBL" id="LXQA010586112">
    <property type="protein sequence ID" value="MCI60679.1"/>
    <property type="molecule type" value="Genomic_DNA"/>
</dbReference>
<protein>
    <submittedName>
        <fullName evidence="1">Uncharacterized protein</fullName>
    </submittedName>
</protein>
<dbReference type="Proteomes" id="UP000265520">
    <property type="component" value="Unassembled WGS sequence"/>
</dbReference>
<evidence type="ECO:0000313" key="2">
    <source>
        <dbReference type="Proteomes" id="UP000265520"/>
    </source>
</evidence>
<comment type="caution">
    <text evidence="1">The sequence shown here is derived from an EMBL/GenBank/DDBJ whole genome shotgun (WGS) entry which is preliminary data.</text>
</comment>
<organism evidence="1 2">
    <name type="scientific">Trifolium medium</name>
    <dbReference type="NCBI Taxonomy" id="97028"/>
    <lineage>
        <taxon>Eukaryota</taxon>
        <taxon>Viridiplantae</taxon>
        <taxon>Streptophyta</taxon>
        <taxon>Embryophyta</taxon>
        <taxon>Tracheophyta</taxon>
        <taxon>Spermatophyta</taxon>
        <taxon>Magnoliopsida</taxon>
        <taxon>eudicotyledons</taxon>
        <taxon>Gunneridae</taxon>
        <taxon>Pentapetalae</taxon>
        <taxon>rosids</taxon>
        <taxon>fabids</taxon>
        <taxon>Fabales</taxon>
        <taxon>Fabaceae</taxon>
        <taxon>Papilionoideae</taxon>
        <taxon>50 kb inversion clade</taxon>
        <taxon>NPAAA clade</taxon>
        <taxon>Hologalegina</taxon>
        <taxon>IRL clade</taxon>
        <taxon>Trifolieae</taxon>
        <taxon>Trifolium</taxon>
    </lineage>
</organism>
<evidence type="ECO:0000313" key="1">
    <source>
        <dbReference type="EMBL" id="MCI60679.1"/>
    </source>
</evidence>
<keyword evidence="2" id="KW-1185">Reference proteome</keyword>
<accession>A0A392THN7</accession>
<sequence>RDELKYTVGLLTRVLFEPPFSPAVARRHQASFVADCRYLSPEDPFSIASGSPLVARREEAIPGYFKIPFLC</sequence>
<dbReference type="AlphaFoldDB" id="A0A392THN7"/>
<proteinExistence type="predicted"/>
<feature type="non-terminal residue" evidence="1">
    <location>
        <position position="1"/>
    </location>
</feature>
<reference evidence="1 2" key="1">
    <citation type="journal article" date="2018" name="Front. Plant Sci.">
        <title>Red Clover (Trifolium pratense) and Zigzag Clover (T. medium) - A Picture of Genomic Similarities and Differences.</title>
        <authorList>
            <person name="Dluhosova J."/>
            <person name="Istvanek J."/>
            <person name="Nedelnik J."/>
            <person name="Repkova J."/>
        </authorList>
    </citation>
    <scope>NUCLEOTIDE SEQUENCE [LARGE SCALE GENOMIC DNA]</scope>
    <source>
        <strain evidence="2">cv. 10/8</strain>
        <tissue evidence="1">Leaf</tissue>
    </source>
</reference>